<dbReference type="EMBL" id="JAAKZY010000215">
    <property type="protein sequence ID" value="NGO13850.1"/>
    <property type="molecule type" value="Genomic_DNA"/>
</dbReference>
<dbReference type="SMART" id="SM00382">
    <property type="entry name" value="AAA"/>
    <property type="match status" value="1"/>
</dbReference>
<name>A0A6G4VJ66_9ACTN</name>
<dbReference type="AlphaFoldDB" id="A0A6G4VJ66"/>
<dbReference type="InterPro" id="IPR011990">
    <property type="entry name" value="TPR-like_helical_dom_sf"/>
</dbReference>
<evidence type="ECO:0000256" key="1">
    <source>
        <dbReference type="SAM" id="MobiDB-lite"/>
    </source>
</evidence>
<feature type="domain" description="AAA+ ATPase" evidence="2">
    <location>
        <begin position="34"/>
        <end position="198"/>
    </location>
</feature>
<evidence type="ECO:0000259" key="2">
    <source>
        <dbReference type="SMART" id="SM00382"/>
    </source>
</evidence>
<feature type="compositionally biased region" description="Basic and acidic residues" evidence="1">
    <location>
        <begin position="637"/>
        <end position="654"/>
    </location>
</feature>
<feature type="region of interest" description="Disordered" evidence="1">
    <location>
        <begin position="637"/>
        <end position="664"/>
    </location>
</feature>
<accession>A0A6G4VJ66</accession>
<dbReference type="InterPro" id="IPR019734">
    <property type="entry name" value="TPR_rpt"/>
</dbReference>
<organism evidence="3 4">
    <name type="scientific">Streptomyces scabichelini</name>
    <dbReference type="NCBI Taxonomy" id="2711217"/>
    <lineage>
        <taxon>Bacteria</taxon>
        <taxon>Bacillati</taxon>
        <taxon>Actinomycetota</taxon>
        <taxon>Actinomycetes</taxon>
        <taxon>Kitasatosporales</taxon>
        <taxon>Streptomycetaceae</taxon>
        <taxon>Streptomyces</taxon>
    </lineage>
</organism>
<comment type="caution">
    <text evidence="3">The sequence shown here is derived from an EMBL/GenBank/DDBJ whole genome shotgun (WGS) entry which is preliminary data.</text>
</comment>
<keyword evidence="4" id="KW-1185">Reference proteome</keyword>
<dbReference type="Gene3D" id="1.10.8.430">
    <property type="entry name" value="Helical domain of apoptotic protease-activating factors"/>
    <property type="match status" value="1"/>
</dbReference>
<reference evidence="3 4" key="1">
    <citation type="submission" date="2020-02" db="EMBL/GenBank/DDBJ databases">
        <title>Whole-genome analyses of novel actinobacteria.</title>
        <authorList>
            <person name="Sahin N."/>
            <person name="Gencbay T."/>
        </authorList>
    </citation>
    <scope>NUCLEOTIDE SEQUENCE [LARGE SCALE GENOMIC DNA]</scope>
    <source>
        <strain evidence="3 4">HC44</strain>
    </source>
</reference>
<dbReference type="GO" id="GO:0043531">
    <property type="term" value="F:ADP binding"/>
    <property type="evidence" value="ECO:0007669"/>
    <property type="project" value="InterPro"/>
</dbReference>
<dbReference type="InterPro" id="IPR042197">
    <property type="entry name" value="Apaf_helical"/>
</dbReference>
<dbReference type="PANTHER" id="PTHR47691">
    <property type="entry name" value="REGULATOR-RELATED"/>
    <property type="match status" value="1"/>
</dbReference>
<dbReference type="PRINTS" id="PR00364">
    <property type="entry name" value="DISEASERSIST"/>
</dbReference>
<dbReference type="SUPFAM" id="SSF52540">
    <property type="entry name" value="P-loop containing nucleoside triphosphate hydrolases"/>
    <property type="match status" value="1"/>
</dbReference>
<dbReference type="InterPro" id="IPR027417">
    <property type="entry name" value="P-loop_NTPase"/>
</dbReference>
<sequence>MPLQLRAEEVHFVGRVNEQLSIIRSASAWEDDERPFVATLRGLAGVGKTTLGQRVARKLRKQMTEGAGERGPVGVLYVDLEDNRRDGGIDVSEALAELLRGFGLQGKWLPSTFDERAERYLELTRDHRLVVVIDNVRAGSEVVPLLPDSQQSVAILVSHAPLYDLARTDAVDVPLEPLEDEDALRLLSERAHDARLSEEPATARQLVRLCGGLPLLLEAAALQLRRQPLRRLVRVLDEFGRNLRDAGVPETEAVLDTAYDDMTDEGRHLYRLLATAPDADLARAAVVALLGEGRDAADDAVEDLLAAGLAEVHDGHLRMHGLVRAHAARRAREENPPREEAAPARLRLVRWYLRQAQRADLVIAGERMTFAAAADELPGAPDAEFGDGGQALRWFEAERHVLYACVRIAYDDRADAEAWALCEPLWTHYLDHPHYEDVLDAFGTGFEAARRAGHLKAMIRMRCQRARPLWEQRRFPEADQELTAAVSAAELLSATEPKDRKLRASALEFRGKLHAVQKQWDDALPYYEESFRIHEQIENDYGAMLLTHLRGQAAAGLGQLGRSRDLLARAHAEAVRLKRERMAARTGFELGRVLRRLNRLDEARELYEAALASAHRRGSTFDEVRILEALGDLAERAGDEETARTHRDRADGIRVGEGGPRRRG</sequence>
<dbReference type="Proteomes" id="UP000472335">
    <property type="component" value="Unassembled WGS sequence"/>
</dbReference>
<dbReference type="SMART" id="SM00028">
    <property type="entry name" value="TPR"/>
    <property type="match status" value="2"/>
</dbReference>
<dbReference type="Gene3D" id="3.40.50.300">
    <property type="entry name" value="P-loop containing nucleotide triphosphate hydrolases"/>
    <property type="match status" value="1"/>
</dbReference>
<proteinExistence type="predicted"/>
<protein>
    <submittedName>
        <fullName evidence="3">Tetratricopeptide repeat protein</fullName>
    </submittedName>
</protein>
<dbReference type="SUPFAM" id="SSF48452">
    <property type="entry name" value="TPR-like"/>
    <property type="match status" value="1"/>
</dbReference>
<evidence type="ECO:0000313" key="4">
    <source>
        <dbReference type="Proteomes" id="UP000472335"/>
    </source>
</evidence>
<gene>
    <name evidence="3" type="ORF">G5C60_41225</name>
</gene>
<evidence type="ECO:0000313" key="3">
    <source>
        <dbReference type="EMBL" id="NGO13850.1"/>
    </source>
</evidence>
<dbReference type="Gene3D" id="1.25.40.10">
    <property type="entry name" value="Tetratricopeptide repeat domain"/>
    <property type="match status" value="1"/>
</dbReference>
<dbReference type="InterPro" id="IPR003593">
    <property type="entry name" value="AAA+_ATPase"/>
</dbReference>
<dbReference type="PANTHER" id="PTHR47691:SF3">
    <property type="entry name" value="HTH-TYPE TRANSCRIPTIONAL REGULATOR RV0890C-RELATED"/>
    <property type="match status" value="1"/>
</dbReference>